<name>A0A1I2TFP7_9SPHI</name>
<keyword evidence="2" id="KW-0812">Transmembrane</keyword>
<feature type="compositionally biased region" description="Basic and acidic residues" evidence="1">
    <location>
        <begin position="587"/>
        <end position="606"/>
    </location>
</feature>
<feature type="transmembrane region" description="Helical" evidence="2">
    <location>
        <begin position="30"/>
        <end position="52"/>
    </location>
</feature>
<sequence>MNQIACKPFAFRNVVSTQTKFMSLHKKRTIWIWLGGILGGLVLLSGIAALYLSARWKPLLSDKIKEGVYSGSYGLYRVDFRDIHLNLFTGSVVLDTVTLIPDTVAYNRLKFLKKAPTHLFRVKVNHLKLSRVGIMTAYFKKRIEMNAIILDHPSIDMIYHKVPKRIDTLVDDSTLYQQISKSLKSIQVSTIKVIDANFDYYSGSKKLNAVKHLSVNVKDVLIDSASQYDTTRVLNAKNIGFELNGYRAPTKDKMYTLKIDSVSGSINSRMLKVKGLQLIPMYPDLTFSRKYATQKDRYDFNFNSIEASGVDFIKLSNEGSLYARQIKIGPAKVQVFLNRALPLPNFDKGKNYPHNALKRLPIETVVETLSLNKVDIAYTEFNPKNNERGTLKLDNLTGNILNVTNDSLRLSKNNHAKADLTTYILGAGKLNVKIDFNLTDAAGSFSYTGHVSPFNMQILNPLSKSLGEVEIESGNVKQVDFHITANERGSKGKVQFLYTGLKIKLLKDDEQGKAEKKGLLSFLANTILIKNDNPSKGEPARTANITMDRVPQASFFNLMWKSVFVGIREIVGIGVIPMKPMAKPQTSKKEERQQKRAARRTEREKS</sequence>
<dbReference type="STRING" id="414048.SAMN04489864_101250"/>
<keyword evidence="2" id="KW-0472">Membrane</keyword>
<organism evidence="3 4">
    <name type="scientific">Pedobacter insulae</name>
    <dbReference type="NCBI Taxonomy" id="414048"/>
    <lineage>
        <taxon>Bacteria</taxon>
        <taxon>Pseudomonadati</taxon>
        <taxon>Bacteroidota</taxon>
        <taxon>Sphingobacteriia</taxon>
        <taxon>Sphingobacteriales</taxon>
        <taxon>Sphingobacteriaceae</taxon>
        <taxon>Pedobacter</taxon>
    </lineage>
</organism>
<evidence type="ECO:0000256" key="1">
    <source>
        <dbReference type="SAM" id="MobiDB-lite"/>
    </source>
</evidence>
<evidence type="ECO:0000313" key="3">
    <source>
        <dbReference type="EMBL" id="SFG61111.1"/>
    </source>
</evidence>
<gene>
    <name evidence="3" type="ORF">SAMN04489864_101250</name>
</gene>
<dbReference type="EMBL" id="FOPP01000001">
    <property type="protein sequence ID" value="SFG61111.1"/>
    <property type="molecule type" value="Genomic_DNA"/>
</dbReference>
<protein>
    <recommendedName>
        <fullName evidence="5">DUF748 domain-containing protein</fullName>
    </recommendedName>
</protein>
<feature type="region of interest" description="Disordered" evidence="1">
    <location>
        <begin position="580"/>
        <end position="606"/>
    </location>
</feature>
<dbReference type="Proteomes" id="UP000199666">
    <property type="component" value="Unassembled WGS sequence"/>
</dbReference>
<evidence type="ECO:0008006" key="5">
    <source>
        <dbReference type="Google" id="ProtNLM"/>
    </source>
</evidence>
<accession>A0A1I2TFP7</accession>
<evidence type="ECO:0000313" key="4">
    <source>
        <dbReference type="Proteomes" id="UP000199666"/>
    </source>
</evidence>
<keyword evidence="2" id="KW-1133">Transmembrane helix</keyword>
<proteinExistence type="predicted"/>
<dbReference type="AlphaFoldDB" id="A0A1I2TFP7"/>
<reference evidence="3 4" key="1">
    <citation type="submission" date="2016-10" db="EMBL/GenBank/DDBJ databases">
        <authorList>
            <person name="de Groot N.N."/>
        </authorList>
    </citation>
    <scope>NUCLEOTIDE SEQUENCE [LARGE SCALE GENOMIC DNA]</scope>
    <source>
        <strain evidence="3 4">DSM 18684</strain>
    </source>
</reference>
<evidence type="ECO:0000256" key="2">
    <source>
        <dbReference type="SAM" id="Phobius"/>
    </source>
</evidence>
<keyword evidence="4" id="KW-1185">Reference proteome</keyword>